<dbReference type="GO" id="GO:0000156">
    <property type="term" value="F:phosphorelay response regulator activity"/>
    <property type="evidence" value="ECO:0007669"/>
    <property type="project" value="TreeGrafter"/>
</dbReference>
<feature type="DNA-binding region" description="OmpR/PhoB-type" evidence="9">
    <location>
        <begin position="160"/>
        <end position="259"/>
    </location>
</feature>
<dbReference type="FunFam" id="1.10.10.10:FF:000099">
    <property type="entry name" value="Two-component system response regulator TorR"/>
    <property type="match status" value="1"/>
</dbReference>
<dbReference type="SMART" id="SM00448">
    <property type="entry name" value="REC"/>
    <property type="match status" value="1"/>
</dbReference>
<feature type="modified residue" description="4-aspartylphosphate" evidence="8">
    <location>
        <position position="79"/>
    </location>
</feature>
<dbReference type="KEGG" id="avn:Avin_46550"/>
<comment type="subcellular location">
    <subcellularLocation>
        <location evidence="1">Cytoplasm</location>
    </subcellularLocation>
</comment>
<dbReference type="GO" id="GO:0006355">
    <property type="term" value="P:regulation of DNA-templated transcription"/>
    <property type="evidence" value="ECO:0007669"/>
    <property type="project" value="InterPro"/>
</dbReference>
<dbReference type="PANTHER" id="PTHR48111">
    <property type="entry name" value="REGULATOR OF RPOS"/>
    <property type="match status" value="1"/>
</dbReference>
<dbReference type="EMBL" id="CP001157">
    <property type="protein sequence ID" value="ACO80760.1"/>
    <property type="molecule type" value="Genomic_DNA"/>
</dbReference>
<keyword evidence="6 9" id="KW-0238">DNA-binding</keyword>
<evidence type="ECO:0000256" key="7">
    <source>
        <dbReference type="ARBA" id="ARBA00023163"/>
    </source>
</evidence>
<dbReference type="InterPro" id="IPR011006">
    <property type="entry name" value="CheY-like_superfamily"/>
</dbReference>
<dbReference type="EnsemblBacteria" id="ACO80760">
    <property type="protein sequence ID" value="ACO80760"/>
    <property type="gene ID" value="Avin_46550"/>
</dbReference>
<evidence type="ECO:0000259" key="10">
    <source>
        <dbReference type="PROSITE" id="PS50110"/>
    </source>
</evidence>
<keyword evidence="4" id="KW-0902">Two-component regulatory system</keyword>
<keyword evidence="7" id="KW-0804">Transcription</keyword>
<dbReference type="STRING" id="322710.Avin_46550"/>
<protein>
    <submittedName>
        <fullName evidence="12">Response regulator</fullName>
    </submittedName>
</protein>
<evidence type="ECO:0000256" key="4">
    <source>
        <dbReference type="ARBA" id="ARBA00023012"/>
    </source>
</evidence>
<keyword evidence="3 8" id="KW-0597">Phosphoprotein</keyword>
<keyword evidence="2" id="KW-0963">Cytoplasm</keyword>
<sequence>MDRPGGENGACVTLARQPTGETKMGEALARILVVDDEQDLRALLQRYLSDQGYAVRALDGGQHLERLLGRERFDVLVLDVMMPGEDGLSLCRRLRARGETIPIVMLTARGDPLDRIIGLEMGADDYLPKPFNPRELQARIEALIRRQRMLGAHTGPLPGDGRIDFGPFSLHLGERRLRRDGGDIPLTSGEFALLQALARHPGRPLGRDRLIELSRGRDHEASDRSIDVQVMRLRRAIEDDPAQPRYIQTVWGLGYVLVPDGGAERRP</sequence>
<dbReference type="GO" id="GO:0000976">
    <property type="term" value="F:transcription cis-regulatory region binding"/>
    <property type="evidence" value="ECO:0007669"/>
    <property type="project" value="TreeGrafter"/>
</dbReference>
<dbReference type="NCBIfam" id="NF007005">
    <property type="entry name" value="PRK09468.1"/>
    <property type="match status" value="1"/>
</dbReference>
<dbReference type="GO" id="GO:0005829">
    <property type="term" value="C:cytosol"/>
    <property type="evidence" value="ECO:0007669"/>
    <property type="project" value="TreeGrafter"/>
</dbReference>
<dbReference type="InterPro" id="IPR016032">
    <property type="entry name" value="Sig_transdc_resp-reg_C-effctor"/>
</dbReference>
<gene>
    <name evidence="12" type="ordered locus">Avin_46550</name>
</gene>
<dbReference type="InterPro" id="IPR001867">
    <property type="entry name" value="OmpR/PhoB-type_DNA-bd"/>
</dbReference>
<evidence type="ECO:0000259" key="11">
    <source>
        <dbReference type="PROSITE" id="PS51755"/>
    </source>
</evidence>
<dbReference type="Gene3D" id="1.10.10.10">
    <property type="entry name" value="Winged helix-like DNA-binding domain superfamily/Winged helix DNA-binding domain"/>
    <property type="match status" value="1"/>
</dbReference>
<dbReference type="Pfam" id="PF00072">
    <property type="entry name" value="Response_reg"/>
    <property type="match status" value="1"/>
</dbReference>
<evidence type="ECO:0000256" key="6">
    <source>
        <dbReference type="ARBA" id="ARBA00023125"/>
    </source>
</evidence>
<dbReference type="FunFam" id="3.40.50.2300:FF:000001">
    <property type="entry name" value="DNA-binding response regulator PhoB"/>
    <property type="match status" value="1"/>
</dbReference>
<evidence type="ECO:0000313" key="12">
    <source>
        <dbReference type="EMBL" id="ACO80760.1"/>
    </source>
</evidence>
<keyword evidence="5" id="KW-0805">Transcription regulation</keyword>
<dbReference type="CDD" id="cd00383">
    <property type="entry name" value="trans_reg_C"/>
    <property type="match status" value="1"/>
</dbReference>
<evidence type="ECO:0000256" key="3">
    <source>
        <dbReference type="ARBA" id="ARBA00022553"/>
    </source>
</evidence>
<dbReference type="Pfam" id="PF00486">
    <property type="entry name" value="Trans_reg_C"/>
    <property type="match status" value="1"/>
</dbReference>
<organism evidence="12 13">
    <name type="scientific">Azotobacter vinelandii (strain DJ / ATCC BAA-1303)</name>
    <dbReference type="NCBI Taxonomy" id="322710"/>
    <lineage>
        <taxon>Bacteria</taxon>
        <taxon>Pseudomonadati</taxon>
        <taxon>Pseudomonadota</taxon>
        <taxon>Gammaproteobacteria</taxon>
        <taxon>Pseudomonadales</taxon>
        <taxon>Pseudomonadaceae</taxon>
        <taxon>Azotobacter</taxon>
    </lineage>
</organism>
<dbReference type="SUPFAM" id="SSF52172">
    <property type="entry name" value="CheY-like"/>
    <property type="match status" value="1"/>
</dbReference>
<dbReference type="PROSITE" id="PS50110">
    <property type="entry name" value="RESPONSE_REGULATORY"/>
    <property type="match status" value="1"/>
</dbReference>
<dbReference type="InterPro" id="IPR001789">
    <property type="entry name" value="Sig_transdc_resp-reg_receiver"/>
</dbReference>
<evidence type="ECO:0000256" key="8">
    <source>
        <dbReference type="PROSITE-ProRule" id="PRU00169"/>
    </source>
</evidence>
<dbReference type="PROSITE" id="PS51755">
    <property type="entry name" value="OMPR_PHOB"/>
    <property type="match status" value="1"/>
</dbReference>
<dbReference type="AlphaFoldDB" id="C1DIU1"/>
<evidence type="ECO:0000313" key="13">
    <source>
        <dbReference type="Proteomes" id="UP000002424"/>
    </source>
</evidence>
<dbReference type="Gene3D" id="6.10.250.690">
    <property type="match status" value="1"/>
</dbReference>
<name>C1DIU1_AZOVD</name>
<dbReference type="Gene3D" id="3.40.50.2300">
    <property type="match status" value="1"/>
</dbReference>
<dbReference type="InterPro" id="IPR039420">
    <property type="entry name" value="WalR-like"/>
</dbReference>
<reference evidence="12 13" key="1">
    <citation type="journal article" date="2009" name="J. Bacteriol.">
        <title>Genome sequence of Azotobacter vinelandii, an obligate aerobe specialized to support diverse anaerobic metabolic processes.</title>
        <authorList>
            <person name="Setubal J.C."/>
            <person name="dos Santos P."/>
            <person name="Goldman B.S."/>
            <person name="Ertesvag H."/>
            <person name="Espin G."/>
            <person name="Rubio L.M."/>
            <person name="Valla S."/>
            <person name="Almeida N.F."/>
            <person name="Balasubramanian D."/>
            <person name="Cromes L."/>
            <person name="Curatti L."/>
            <person name="Du Z."/>
            <person name="Godsy E."/>
            <person name="Goodner B."/>
            <person name="Hellner-Burris K."/>
            <person name="Hernandez J.A."/>
            <person name="Houmiel K."/>
            <person name="Imperial J."/>
            <person name="Kennedy C."/>
            <person name="Larson T.J."/>
            <person name="Latreille P."/>
            <person name="Ligon L.S."/>
            <person name="Lu J."/>
            <person name="Maerk M."/>
            <person name="Miller N.M."/>
            <person name="Norton S."/>
            <person name="O'Carroll I.P."/>
            <person name="Paulsen I."/>
            <person name="Raulfs E.C."/>
            <person name="Roemer R."/>
            <person name="Rosser J."/>
            <person name="Segura D."/>
            <person name="Slater S."/>
            <person name="Stricklin S.L."/>
            <person name="Studholme D.J."/>
            <person name="Sun J."/>
            <person name="Viana C.J."/>
            <person name="Wallin E."/>
            <person name="Wang B."/>
            <person name="Wheeler C."/>
            <person name="Zhu H."/>
            <person name="Dean D.R."/>
            <person name="Dixon R."/>
            <person name="Wood D."/>
        </authorList>
    </citation>
    <scope>NUCLEOTIDE SEQUENCE [LARGE SCALE GENOMIC DNA]</scope>
    <source>
        <strain evidence="13">DJ / ATCC BAA-1303</strain>
    </source>
</reference>
<evidence type="ECO:0000256" key="2">
    <source>
        <dbReference type="ARBA" id="ARBA00022490"/>
    </source>
</evidence>
<dbReference type="eggNOG" id="COG0745">
    <property type="taxonomic scope" value="Bacteria"/>
</dbReference>
<dbReference type="HOGENOM" id="CLU_000445_30_4_6"/>
<dbReference type="SUPFAM" id="SSF46894">
    <property type="entry name" value="C-terminal effector domain of the bipartite response regulators"/>
    <property type="match status" value="1"/>
</dbReference>
<evidence type="ECO:0000256" key="5">
    <source>
        <dbReference type="ARBA" id="ARBA00023015"/>
    </source>
</evidence>
<feature type="domain" description="Response regulatory" evidence="10">
    <location>
        <begin position="30"/>
        <end position="144"/>
    </location>
</feature>
<dbReference type="InterPro" id="IPR036388">
    <property type="entry name" value="WH-like_DNA-bd_sf"/>
</dbReference>
<evidence type="ECO:0000256" key="9">
    <source>
        <dbReference type="PROSITE-ProRule" id="PRU01091"/>
    </source>
</evidence>
<accession>C1DIU1</accession>
<dbReference type="Proteomes" id="UP000002424">
    <property type="component" value="Chromosome"/>
</dbReference>
<dbReference type="PANTHER" id="PTHR48111:SF4">
    <property type="entry name" value="DNA-BINDING DUAL TRANSCRIPTIONAL REGULATOR OMPR"/>
    <property type="match status" value="1"/>
</dbReference>
<dbReference type="GO" id="GO:0032993">
    <property type="term" value="C:protein-DNA complex"/>
    <property type="evidence" value="ECO:0007669"/>
    <property type="project" value="TreeGrafter"/>
</dbReference>
<dbReference type="SMART" id="SM00862">
    <property type="entry name" value="Trans_reg_C"/>
    <property type="match status" value="1"/>
</dbReference>
<feature type="domain" description="OmpR/PhoB-type" evidence="11">
    <location>
        <begin position="160"/>
        <end position="259"/>
    </location>
</feature>
<proteinExistence type="predicted"/>
<evidence type="ECO:0000256" key="1">
    <source>
        <dbReference type="ARBA" id="ARBA00004496"/>
    </source>
</evidence>
<keyword evidence="13" id="KW-1185">Reference proteome</keyword>